<proteinExistence type="predicted"/>
<keyword evidence="4" id="KW-1185">Reference proteome</keyword>
<evidence type="ECO:0000256" key="1">
    <source>
        <dbReference type="SAM" id="Coils"/>
    </source>
</evidence>
<dbReference type="AlphaFoldDB" id="A0A8H7UD18"/>
<name>A0A8H7UD18_MORIS</name>
<feature type="region of interest" description="Disordered" evidence="2">
    <location>
        <begin position="172"/>
        <end position="193"/>
    </location>
</feature>
<organism evidence="3 4">
    <name type="scientific">Mortierella isabellina</name>
    <name type="common">Filamentous fungus</name>
    <name type="synonym">Umbelopsis isabellina</name>
    <dbReference type="NCBI Taxonomy" id="91625"/>
    <lineage>
        <taxon>Eukaryota</taxon>
        <taxon>Fungi</taxon>
        <taxon>Fungi incertae sedis</taxon>
        <taxon>Mucoromycota</taxon>
        <taxon>Mucoromycotina</taxon>
        <taxon>Umbelopsidomycetes</taxon>
        <taxon>Umbelopsidales</taxon>
        <taxon>Umbelopsidaceae</taxon>
        <taxon>Umbelopsis</taxon>
    </lineage>
</organism>
<keyword evidence="1" id="KW-0175">Coiled coil</keyword>
<gene>
    <name evidence="3" type="ORF">INT43_006106</name>
</gene>
<dbReference type="PANTHER" id="PTHR48190:SF2">
    <property type="entry name" value="PROGRAMMED CELL DEATH PROTEIN 7"/>
    <property type="match status" value="1"/>
</dbReference>
<protein>
    <recommendedName>
        <fullName evidence="5">Programmed cell death protein 7</fullName>
    </recommendedName>
</protein>
<dbReference type="OrthoDB" id="2289628at2759"/>
<sequence>MYPHFHNTGQATMPRDPKTHAHVGNLRHHVAVPVLETTPSTRVDKSETTSELHRAKTRLAEAILQHEQFNDILENAIASPDSLTDANMADLNNKKASALCVQLQNMLRELNEKSKLEQLKEKRARQKRKREWKRRHIKILQDTRNRRRERRLKIHQDIDRWRLEWIEKDAADKQKEKERQEADKQRKLAASARNRERNNQLLVDKLLELRTIRRNKLKAQGHFFPEEGNEFYEHIRKLNQMGQESIKQDEPAEEEVIALKPHEDDQWLHNDLDFDTYKYWCQGNSSLESLRKVRRQWDYYLTDTNKTNDMKVPLTMVQPAPPSNWIWATVLV</sequence>
<feature type="compositionally biased region" description="Basic and acidic residues" evidence="2">
    <location>
        <begin position="172"/>
        <end position="186"/>
    </location>
</feature>
<accession>A0A8H7UD18</accession>
<dbReference type="PANTHER" id="PTHR48190">
    <property type="entry name" value="PROGRAMMED CELL DEATH PROTEIN 7"/>
    <property type="match status" value="1"/>
</dbReference>
<evidence type="ECO:0000313" key="4">
    <source>
        <dbReference type="Proteomes" id="UP000654370"/>
    </source>
</evidence>
<comment type="caution">
    <text evidence="3">The sequence shown here is derived from an EMBL/GenBank/DDBJ whole genome shotgun (WGS) entry which is preliminary data.</text>
</comment>
<feature type="coiled-coil region" evidence="1">
    <location>
        <begin position="93"/>
        <end position="136"/>
    </location>
</feature>
<dbReference type="Pfam" id="PF16021">
    <property type="entry name" value="PDCD7"/>
    <property type="match status" value="2"/>
</dbReference>
<evidence type="ECO:0000313" key="3">
    <source>
        <dbReference type="EMBL" id="KAG2175044.1"/>
    </source>
</evidence>
<dbReference type="GO" id="GO:0005689">
    <property type="term" value="C:U12-type spliceosomal complex"/>
    <property type="evidence" value="ECO:0007669"/>
    <property type="project" value="TreeGrafter"/>
</dbReference>
<dbReference type="InterPro" id="IPR052831">
    <property type="entry name" value="Apoptosis_promoter"/>
</dbReference>
<reference evidence="3" key="1">
    <citation type="submission" date="2020-12" db="EMBL/GenBank/DDBJ databases">
        <title>Metabolic potential, ecology and presence of endohyphal bacteria is reflected in genomic diversity of Mucoromycotina.</title>
        <authorList>
            <person name="Muszewska A."/>
            <person name="Okrasinska A."/>
            <person name="Steczkiewicz K."/>
            <person name="Drgas O."/>
            <person name="Orlowska M."/>
            <person name="Perlinska-Lenart U."/>
            <person name="Aleksandrzak-Piekarczyk T."/>
            <person name="Szatraj K."/>
            <person name="Zielenkiewicz U."/>
            <person name="Pilsyk S."/>
            <person name="Malc E."/>
            <person name="Mieczkowski P."/>
            <person name="Kruszewska J.S."/>
            <person name="Biernat P."/>
            <person name="Pawlowska J."/>
        </authorList>
    </citation>
    <scope>NUCLEOTIDE SEQUENCE</scope>
    <source>
        <strain evidence="3">WA0000067209</strain>
    </source>
</reference>
<evidence type="ECO:0000256" key="2">
    <source>
        <dbReference type="SAM" id="MobiDB-lite"/>
    </source>
</evidence>
<dbReference type="Proteomes" id="UP000654370">
    <property type="component" value="Unassembled WGS sequence"/>
</dbReference>
<evidence type="ECO:0008006" key="5">
    <source>
        <dbReference type="Google" id="ProtNLM"/>
    </source>
</evidence>
<dbReference type="EMBL" id="JAEPQZ010000012">
    <property type="protein sequence ID" value="KAG2175044.1"/>
    <property type="molecule type" value="Genomic_DNA"/>
</dbReference>
<dbReference type="InterPro" id="IPR031974">
    <property type="entry name" value="PDCD7"/>
</dbReference>